<dbReference type="GO" id="GO:0030170">
    <property type="term" value="F:pyridoxal phosphate binding"/>
    <property type="evidence" value="ECO:0007669"/>
    <property type="project" value="InterPro"/>
</dbReference>
<dbReference type="InterPro" id="IPR050147">
    <property type="entry name" value="Ser/Thr_Dehydratase"/>
</dbReference>
<evidence type="ECO:0000313" key="6">
    <source>
        <dbReference type="EMBL" id="SUZ98385.1"/>
    </source>
</evidence>
<dbReference type="EMBL" id="UINC01002600">
    <property type="protein sequence ID" value="SUZ98385.1"/>
    <property type="molecule type" value="Genomic_DNA"/>
</dbReference>
<dbReference type="GO" id="GO:0009097">
    <property type="term" value="P:isoleucine biosynthetic process"/>
    <property type="evidence" value="ECO:0007669"/>
    <property type="project" value="TreeGrafter"/>
</dbReference>
<gene>
    <name evidence="6" type="ORF">METZ01_LOCUS51239</name>
</gene>
<accession>A0A381S2Q0</accession>
<evidence type="ECO:0000256" key="2">
    <source>
        <dbReference type="ARBA" id="ARBA00010869"/>
    </source>
</evidence>
<dbReference type="PANTHER" id="PTHR48078:SF6">
    <property type="entry name" value="L-THREONINE DEHYDRATASE CATABOLIC TDCB"/>
    <property type="match status" value="1"/>
</dbReference>
<dbReference type="InterPro" id="IPR036052">
    <property type="entry name" value="TrpB-like_PALP_sf"/>
</dbReference>
<feature type="domain" description="Tryptophan synthase beta chain-like PALP" evidence="5">
    <location>
        <begin position="18"/>
        <end position="310"/>
    </location>
</feature>
<dbReference type="GO" id="GO:0006567">
    <property type="term" value="P:L-threonine catabolic process"/>
    <property type="evidence" value="ECO:0007669"/>
    <property type="project" value="TreeGrafter"/>
</dbReference>
<evidence type="ECO:0000256" key="3">
    <source>
        <dbReference type="ARBA" id="ARBA00022898"/>
    </source>
</evidence>
<dbReference type="AlphaFoldDB" id="A0A381S2Q0"/>
<reference evidence="6" key="1">
    <citation type="submission" date="2018-05" db="EMBL/GenBank/DDBJ databases">
        <authorList>
            <person name="Lanie J.A."/>
            <person name="Ng W.-L."/>
            <person name="Kazmierczak K.M."/>
            <person name="Andrzejewski T.M."/>
            <person name="Davidsen T.M."/>
            <person name="Wayne K.J."/>
            <person name="Tettelin H."/>
            <person name="Glass J.I."/>
            <person name="Rusch D."/>
            <person name="Podicherti R."/>
            <person name="Tsui H.-C.T."/>
            <person name="Winkler M.E."/>
        </authorList>
    </citation>
    <scope>NUCLEOTIDE SEQUENCE</scope>
</reference>
<comment type="similarity">
    <text evidence="2">Belongs to the serine/threonine dehydratase family.</text>
</comment>
<dbReference type="Gene3D" id="3.40.50.1100">
    <property type="match status" value="2"/>
</dbReference>
<keyword evidence="3" id="KW-0663">Pyridoxal phosphate</keyword>
<evidence type="ECO:0000256" key="4">
    <source>
        <dbReference type="ARBA" id="ARBA00023239"/>
    </source>
</evidence>
<dbReference type="GO" id="GO:0003941">
    <property type="term" value="F:L-serine ammonia-lyase activity"/>
    <property type="evidence" value="ECO:0007669"/>
    <property type="project" value="TreeGrafter"/>
</dbReference>
<evidence type="ECO:0000256" key="1">
    <source>
        <dbReference type="ARBA" id="ARBA00001933"/>
    </source>
</evidence>
<name>A0A381S2Q0_9ZZZZ</name>
<dbReference type="GO" id="GO:0004794">
    <property type="term" value="F:threonine deaminase activity"/>
    <property type="evidence" value="ECO:0007669"/>
    <property type="project" value="TreeGrafter"/>
</dbReference>
<keyword evidence="4" id="KW-0456">Lyase</keyword>
<dbReference type="CDD" id="cd01562">
    <property type="entry name" value="Thr-dehyd"/>
    <property type="match status" value="1"/>
</dbReference>
<protein>
    <recommendedName>
        <fullName evidence="5">Tryptophan synthase beta chain-like PALP domain-containing protein</fullName>
    </recommendedName>
</protein>
<organism evidence="6">
    <name type="scientific">marine metagenome</name>
    <dbReference type="NCBI Taxonomy" id="408172"/>
    <lineage>
        <taxon>unclassified sequences</taxon>
        <taxon>metagenomes</taxon>
        <taxon>ecological metagenomes</taxon>
    </lineage>
</organism>
<dbReference type="PROSITE" id="PS00165">
    <property type="entry name" value="DEHYDRATASE_SER_THR"/>
    <property type="match status" value="1"/>
</dbReference>
<sequence>MTTFGFKDVDDAYGRIKSLILKTPLVSNEEINKITKANVFFKLENLQWTGSFKLRGASNKIGQLTKNEKNKGVVAYSSGNHAQAVAYASKLNNISSTIVMPKNAPSIKINNTKRYGSEVVLYDPASDIREDIANDIASTTKKTIIKPYDDLDIIAGQGTAGKEIAEELLDQNIRPDMYLCCCGGGGLIAGTSTYLKHKFPDIDIYSVEPEEFNDTQLSLRSNIIIPIKKGAQSICDALLAPQPGDVTFAINQQTLTDGLTVSDKEVKSTIVALAENLKIITEPGGAVAASALLNKKLDVENKTIIVMISGGNIDGELFSSIAKEK</sequence>
<dbReference type="InterPro" id="IPR001926">
    <property type="entry name" value="TrpB-like_PALP"/>
</dbReference>
<comment type="cofactor">
    <cofactor evidence="1">
        <name>pyridoxal 5'-phosphate</name>
        <dbReference type="ChEBI" id="CHEBI:597326"/>
    </cofactor>
</comment>
<dbReference type="Pfam" id="PF00291">
    <property type="entry name" value="PALP"/>
    <property type="match status" value="1"/>
</dbReference>
<dbReference type="FunFam" id="3.40.50.1100:FF:000005">
    <property type="entry name" value="Threonine dehydratase catabolic"/>
    <property type="match status" value="1"/>
</dbReference>
<dbReference type="GO" id="GO:0006565">
    <property type="term" value="P:L-serine catabolic process"/>
    <property type="evidence" value="ECO:0007669"/>
    <property type="project" value="TreeGrafter"/>
</dbReference>
<dbReference type="SUPFAM" id="SSF53686">
    <property type="entry name" value="Tryptophan synthase beta subunit-like PLP-dependent enzymes"/>
    <property type="match status" value="1"/>
</dbReference>
<proteinExistence type="inferred from homology"/>
<dbReference type="PANTHER" id="PTHR48078">
    <property type="entry name" value="THREONINE DEHYDRATASE, MITOCHONDRIAL-RELATED"/>
    <property type="match status" value="1"/>
</dbReference>
<dbReference type="InterPro" id="IPR000634">
    <property type="entry name" value="Ser/Thr_deHydtase_PyrdxlP-BS"/>
</dbReference>
<evidence type="ECO:0000259" key="5">
    <source>
        <dbReference type="Pfam" id="PF00291"/>
    </source>
</evidence>